<dbReference type="Proteomes" id="UP000288805">
    <property type="component" value="Unassembled WGS sequence"/>
</dbReference>
<sequence length="144" mass="16648">MFSSQSLKPLENLRFQLPREPLWRLVISRKLGVEKGGWCTREVKKGYGDKWCGNNSLCDSFPSLYALAYSKDAWVADCRDPWGEEGEWNLWFSRPFNDWEVKAVERFLLTLQGKRSHFCGKSFGALGFPLRWAFLLGKLCGGKF</sequence>
<dbReference type="AlphaFoldDB" id="A0A438EQG9"/>
<comment type="caution">
    <text evidence="1">The sequence shown here is derived from an EMBL/GenBank/DDBJ whole genome shotgun (WGS) entry which is preliminary data.</text>
</comment>
<evidence type="ECO:0000313" key="2">
    <source>
        <dbReference type="Proteomes" id="UP000288805"/>
    </source>
</evidence>
<dbReference type="EMBL" id="QGNW01001216">
    <property type="protein sequence ID" value="RVW49974.1"/>
    <property type="molecule type" value="Genomic_DNA"/>
</dbReference>
<gene>
    <name evidence="1" type="ORF">CK203_091801</name>
</gene>
<proteinExistence type="predicted"/>
<protein>
    <submittedName>
        <fullName evidence="1">Uncharacterized protein</fullName>
    </submittedName>
</protein>
<accession>A0A438EQG9</accession>
<reference evidence="1 2" key="1">
    <citation type="journal article" date="2018" name="PLoS Genet.">
        <title>Population sequencing reveals clonal diversity and ancestral inbreeding in the grapevine cultivar Chardonnay.</title>
        <authorList>
            <person name="Roach M.J."/>
            <person name="Johnson D.L."/>
            <person name="Bohlmann J."/>
            <person name="van Vuuren H.J."/>
            <person name="Jones S.J."/>
            <person name="Pretorius I.S."/>
            <person name="Schmidt S.A."/>
            <person name="Borneman A.R."/>
        </authorList>
    </citation>
    <scope>NUCLEOTIDE SEQUENCE [LARGE SCALE GENOMIC DNA]</scope>
    <source>
        <strain evidence="2">cv. Chardonnay</strain>
        <tissue evidence="1">Leaf</tissue>
    </source>
</reference>
<organism evidence="1 2">
    <name type="scientific">Vitis vinifera</name>
    <name type="common">Grape</name>
    <dbReference type="NCBI Taxonomy" id="29760"/>
    <lineage>
        <taxon>Eukaryota</taxon>
        <taxon>Viridiplantae</taxon>
        <taxon>Streptophyta</taxon>
        <taxon>Embryophyta</taxon>
        <taxon>Tracheophyta</taxon>
        <taxon>Spermatophyta</taxon>
        <taxon>Magnoliopsida</taxon>
        <taxon>eudicotyledons</taxon>
        <taxon>Gunneridae</taxon>
        <taxon>Pentapetalae</taxon>
        <taxon>rosids</taxon>
        <taxon>Vitales</taxon>
        <taxon>Vitaceae</taxon>
        <taxon>Viteae</taxon>
        <taxon>Vitis</taxon>
    </lineage>
</organism>
<name>A0A438EQG9_VITVI</name>
<evidence type="ECO:0000313" key="1">
    <source>
        <dbReference type="EMBL" id="RVW49974.1"/>
    </source>
</evidence>